<evidence type="ECO:0000256" key="1">
    <source>
        <dbReference type="SAM" id="SignalP"/>
    </source>
</evidence>
<reference evidence="3" key="1">
    <citation type="submission" date="2014-10" db="EMBL/GenBank/DDBJ databases">
        <title>Genome sequencing of Vitellibacter sp. D-24.</title>
        <authorList>
            <person name="Thevarajoo S."/>
            <person name="Selvaratnam C."/>
            <person name="Goh K.M."/>
            <person name="Chong C.S."/>
        </authorList>
    </citation>
    <scope>NUCLEOTIDE SEQUENCE [LARGE SCALE GENOMIC DNA]</scope>
    <source>
        <strain evidence="3">D-24</strain>
    </source>
</reference>
<dbReference type="OrthoDB" id="1436148at2"/>
<feature type="chain" id="PRO_5007479739" evidence="1">
    <location>
        <begin position="21"/>
        <end position="215"/>
    </location>
</feature>
<dbReference type="STRING" id="1548749.LS48_05615"/>
<dbReference type="RefSeq" id="WP_062620869.1">
    <property type="nucleotide sequence ID" value="NZ_JRWG01000003.1"/>
</dbReference>
<dbReference type="EMBL" id="JRWG01000003">
    <property type="protein sequence ID" value="KXN99957.1"/>
    <property type="molecule type" value="Genomic_DNA"/>
</dbReference>
<sequence length="215" mass="24752">MFKKSAFFLLAAILATTLFSCLEVGKQVVDWMELKEGNPELELKGEYHFLEEDGARVFLPLSFERYSMAEYQQTLKEKLSEEEANAQIVNINQKASLDGELYIYFDKESGSTCLVFGIPYMEISKKDAQLFLGMMRTQTENLLDASSSYEKITAKYVGYPKNCIFKSVYKISSEAKNFEYYNALYFITRNGKTIAYQLITPVGVYFDPFIEKLEI</sequence>
<dbReference type="PROSITE" id="PS51257">
    <property type="entry name" value="PROKAR_LIPOPROTEIN"/>
    <property type="match status" value="1"/>
</dbReference>
<organism evidence="2 3">
    <name type="scientific">Aequorivita aquimaris</name>
    <dbReference type="NCBI Taxonomy" id="1548749"/>
    <lineage>
        <taxon>Bacteria</taxon>
        <taxon>Pseudomonadati</taxon>
        <taxon>Bacteroidota</taxon>
        <taxon>Flavobacteriia</taxon>
        <taxon>Flavobacteriales</taxon>
        <taxon>Flavobacteriaceae</taxon>
        <taxon>Aequorivita</taxon>
    </lineage>
</organism>
<reference evidence="2 3" key="2">
    <citation type="journal article" date="2016" name="Int. J. Syst. Evol. Microbiol.">
        <title>Vitellibacter aquimaris sp. nov., a marine bacterium isolated from seawater.</title>
        <authorList>
            <person name="Thevarajoo S."/>
            <person name="Selvaratnam C."/>
            <person name="Goh K.M."/>
            <person name="Hong K.W."/>
            <person name="Chan X.Y."/>
            <person name="Chan K.G."/>
            <person name="Chong C.S."/>
        </authorList>
    </citation>
    <scope>NUCLEOTIDE SEQUENCE [LARGE SCALE GENOMIC DNA]</scope>
    <source>
        <strain evidence="2 3">D-24</strain>
    </source>
</reference>
<evidence type="ECO:0000313" key="2">
    <source>
        <dbReference type="EMBL" id="KXN99957.1"/>
    </source>
</evidence>
<accession>A0A137RIE7</accession>
<keyword evidence="1" id="KW-0732">Signal</keyword>
<feature type="signal peptide" evidence="1">
    <location>
        <begin position="1"/>
        <end position="20"/>
    </location>
</feature>
<proteinExistence type="predicted"/>
<comment type="caution">
    <text evidence="2">The sequence shown here is derived from an EMBL/GenBank/DDBJ whole genome shotgun (WGS) entry which is preliminary data.</text>
</comment>
<dbReference type="AlphaFoldDB" id="A0A137RIE7"/>
<name>A0A137RIE7_9FLAO</name>
<evidence type="ECO:0000313" key="3">
    <source>
        <dbReference type="Proteomes" id="UP000070138"/>
    </source>
</evidence>
<protein>
    <submittedName>
        <fullName evidence="2">Uncharacterized protein</fullName>
    </submittedName>
</protein>
<keyword evidence="3" id="KW-1185">Reference proteome</keyword>
<dbReference type="Proteomes" id="UP000070138">
    <property type="component" value="Unassembled WGS sequence"/>
</dbReference>
<gene>
    <name evidence="2" type="ORF">LS48_05615</name>
</gene>